<dbReference type="CDD" id="cd06529">
    <property type="entry name" value="S24_LexA-like"/>
    <property type="match status" value="1"/>
</dbReference>
<reference evidence="3 4" key="1">
    <citation type="submission" date="2022-03" db="EMBL/GenBank/DDBJ databases">
        <title>Chryseobacterium sp. isolated from particulate matters in swine house.</title>
        <authorList>
            <person name="Won M."/>
            <person name="Kim S.-J."/>
            <person name="Kwon S.-W."/>
        </authorList>
    </citation>
    <scope>NUCLEOTIDE SEQUENCE [LARGE SCALE GENOMIC DNA]</scope>
    <source>
        <strain evidence="3 4">SC2-2</strain>
    </source>
</reference>
<dbReference type="Gene3D" id="2.10.109.10">
    <property type="entry name" value="Umud Fragment, subunit A"/>
    <property type="match status" value="1"/>
</dbReference>
<gene>
    <name evidence="3" type="ORF">MTP09_08450</name>
</gene>
<sequence length="259" mass="30332">MSIFSDNIRVLRDRKNISQQKLADDLLITRSRYVKYEDGTSEPPLELLLRFSKYFNVSVDLLLSVDIRKYPLDDMLKVAENRILLPVTVDSKGDNKIEIVPEKASMGYLNGYNDPGYIESLQTLSLPFLRNGKYRAFPAKGDSMPPYKDGTYIVGKFVEDISELKTDKTYVFITVNDGIIYKRFQFHEGSSIWVKSDNNFYEPYKISLFDIYEIWEFACSINTEEYRPDEFENQNVREMFSEIKSEIKYISERINIKTK</sequence>
<evidence type="ECO:0000313" key="4">
    <source>
        <dbReference type="Proteomes" id="UP000831460"/>
    </source>
</evidence>
<organism evidence="3 4">
    <name type="scientific">Chryseobacterium suipulveris</name>
    <dbReference type="NCBI Taxonomy" id="2929800"/>
    <lineage>
        <taxon>Bacteria</taxon>
        <taxon>Pseudomonadati</taxon>
        <taxon>Bacteroidota</taxon>
        <taxon>Flavobacteriia</taxon>
        <taxon>Flavobacteriales</taxon>
        <taxon>Weeksellaceae</taxon>
        <taxon>Chryseobacterium group</taxon>
        <taxon>Chryseobacterium</taxon>
    </lineage>
</organism>
<dbReference type="InterPro" id="IPR015927">
    <property type="entry name" value="Peptidase_S24_S26A/B/C"/>
</dbReference>
<dbReference type="InterPro" id="IPR001387">
    <property type="entry name" value="Cro/C1-type_HTH"/>
</dbReference>
<dbReference type="PROSITE" id="PS50943">
    <property type="entry name" value="HTH_CROC1"/>
    <property type="match status" value="1"/>
</dbReference>
<dbReference type="InterPro" id="IPR036286">
    <property type="entry name" value="LexA/Signal_pep-like_sf"/>
</dbReference>
<dbReference type="SUPFAM" id="SSF51306">
    <property type="entry name" value="LexA/Signal peptidase"/>
    <property type="match status" value="1"/>
</dbReference>
<evidence type="ECO:0000259" key="2">
    <source>
        <dbReference type="PROSITE" id="PS50943"/>
    </source>
</evidence>
<evidence type="ECO:0000256" key="1">
    <source>
        <dbReference type="ARBA" id="ARBA00023125"/>
    </source>
</evidence>
<accession>A0ABY4BL78</accession>
<proteinExistence type="predicted"/>
<dbReference type="InterPro" id="IPR039418">
    <property type="entry name" value="LexA-like"/>
</dbReference>
<dbReference type="RefSeq" id="WP_243547890.1">
    <property type="nucleotide sequence ID" value="NZ_CP094532.1"/>
</dbReference>
<dbReference type="InterPro" id="IPR010982">
    <property type="entry name" value="Lambda_DNA-bd_dom_sf"/>
</dbReference>
<dbReference type="EMBL" id="CP094532">
    <property type="protein sequence ID" value="UOE39953.1"/>
    <property type="molecule type" value="Genomic_DNA"/>
</dbReference>
<dbReference type="Proteomes" id="UP000831460">
    <property type="component" value="Chromosome"/>
</dbReference>
<protein>
    <submittedName>
        <fullName evidence="3">LexA family transcriptional regulator</fullName>
    </submittedName>
</protein>
<dbReference type="Pfam" id="PF00717">
    <property type="entry name" value="Peptidase_S24"/>
    <property type="match status" value="1"/>
</dbReference>
<keyword evidence="4" id="KW-1185">Reference proteome</keyword>
<dbReference type="PANTHER" id="PTHR46558:SF11">
    <property type="entry name" value="HTH-TYPE TRANSCRIPTIONAL REGULATOR XRE"/>
    <property type="match status" value="1"/>
</dbReference>
<dbReference type="SMART" id="SM00530">
    <property type="entry name" value="HTH_XRE"/>
    <property type="match status" value="1"/>
</dbReference>
<dbReference type="Pfam" id="PF01381">
    <property type="entry name" value="HTH_3"/>
    <property type="match status" value="1"/>
</dbReference>
<dbReference type="PANTHER" id="PTHR46558">
    <property type="entry name" value="TRACRIPTIONAL REGULATORY PROTEIN-RELATED-RELATED"/>
    <property type="match status" value="1"/>
</dbReference>
<dbReference type="CDD" id="cd00093">
    <property type="entry name" value="HTH_XRE"/>
    <property type="match status" value="1"/>
</dbReference>
<feature type="domain" description="HTH cro/C1-type" evidence="2">
    <location>
        <begin position="8"/>
        <end position="62"/>
    </location>
</feature>
<keyword evidence="1" id="KW-0238">DNA-binding</keyword>
<dbReference type="SUPFAM" id="SSF47413">
    <property type="entry name" value="lambda repressor-like DNA-binding domains"/>
    <property type="match status" value="1"/>
</dbReference>
<evidence type="ECO:0000313" key="3">
    <source>
        <dbReference type="EMBL" id="UOE39953.1"/>
    </source>
</evidence>
<dbReference type="Gene3D" id="1.10.260.40">
    <property type="entry name" value="lambda repressor-like DNA-binding domains"/>
    <property type="match status" value="1"/>
</dbReference>
<name>A0ABY4BL78_9FLAO</name>